<protein>
    <submittedName>
        <fullName evidence="3">Uncharacterized protein</fullName>
    </submittedName>
</protein>
<evidence type="ECO:0000256" key="1">
    <source>
        <dbReference type="SAM" id="MobiDB-lite"/>
    </source>
</evidence>
<feature type="region of interest" description="Disordered" evidence="1">
    <location>
        <begin position="107"/>
        <end position="133"/>
    </location>
</feature>
<proteinExistence type="predicted"/>
<reference evidence="3 4" key="1">
    <citation type="submission" date="2019-09" db="EMBL/GenBank/DDBJ databases">
        <title>Distinct polysaccharide growth profiles of human intestinal Prevotella copri isolates.</title>
        <authorList>
            <person name="Fehlner-Peach H."/>
            <person name="Magnabosco C."/>
            <person name="Raghavan V."/>
            <person name="Scher J.U."/>
            <person name="Tett A."/>
            <person name="Cox L.M."/>
            <person name="Gottsegen C."/>
            <person name="Watters A."/>
            <person name="Wiltshire- Gordon J.D."/>
            <person name="Segata N."/>
            <person name="Bonneau R."/>
            <person name="Littman D.R."/>
        </authorList>
    </citation>
    <scope>NUCLEOTIDE SEQUENCE [LARGE SCALE GENOMIC DNA]</scope>
    <source>
        <strain evidence="4">iA622</strain>
    </source>
</reference>
<dbReference type="RefSeq" id="WP_153124373.1">
    <property type="nucleotide sequence ID" value="NZ_VZCB01000079.1"/>
</dbReference>
<organism evidence="3 4">
    <name type="scientific">Segatella copri</name>
    <dbReference type="NCBI Taxonomy" id="165179"/>
    <lineage>
        <taxon>Bacteria</taxon>
        <taxon>Pseudomonadati</taxon>
        <taxon>Bacteroidota</taxon>
        <taxon>Bacteroidia</taxon>
        <taxon>Bacteroidales</taxon>
        <taxon>Prevotellaceae</taxon>
        <taxon>Segatella</taxon>
    </lineage>
</organism>
<feature type="compositionally biased region" description="Basic and acidic residues" evidence="1">
    <location>
        <begin position="107"/>
        <end position="127"/>
    </location>
</feature>
<dbReference type="EMBL" id="VZCB01000079">
    <property type="protein sequence ID" value="MQN81285.1"/>
    <property type="molecule type" value="Genomic_DNA"/>
</dbReference>
<evidence type="ECO:0000256" key="2">
    <source>
        <dbReference type="SAM" id="Phobius"/>
    </source>
</evidence>
<keyword evidence="2" id="KW-1133">Transmembrane helix</keyword>
<dbReference type="AlphaFoldDB" id="A0A6G1U2A3"/>
<evidence type="ECO:0000313" key="4">
    <source>
        <dbReference type="Proteomes" id="UP000480425"/>
    </source>
</evidence>
<dbReference type="OrthoDB" id="9891605at2"/>
<accession>A0A6G1U2A3</accession>
<feature type="transmembrane region" description="Helical" evidence="2">
    <location>
        <begin position="6"/>
        <end position="23"/>
    </location>
</feature>
<keyword evidence="2" id="KW-0472">Membrane</keyword>
<gene>
    <name evidence="3" type="ORF">F7D73_10065</name>
</gene>
<dbReference type="Proteomes" id="UP000480425">
    <property type="component" value="Unassembled WGS sequence"/>
</dbReference>
<sequence length="133" mass="15411">MSAEILQAIATALVTILGCFMFYDSKKRTEAAKASQEEAKATAQYASGWKDLCERKDSELKAKDEKIDSLYDVLNQHRASEDKLKDENMELRLQLQESSWNRCIRNGCERRSPPRKREQEEENYTDRTDEEGV</sequence>
<name>A0A6G1U2A3_9BACT</name>
<comment type="caution">
    <text evidence="3">The sequence shown here is derived from an EMBL/GenBank/DDBJ whole genome shotgun (WGS) entry which is preliminary data.</text>
</comment>
<keyword evidence="2" id="KW-0812">Transmembrane</keyword>
<evidence type="ECO:0000313" key="3">
    <source>
        <dbReference type="EMBL" id="MQN81285.1"/>
    </source>
</evidence>